<dbReference type="Gene3D" id="1.10.630.10">
    <property type="entry name" value="Cytochrome P450"/>
    <property type="match status" value="1"/>
</dbReference>
<evidence type="ECO:0000256" key="5">
    <source>
        <dbReference type="ARBA" id="ARBA00023002"/>
    </source>
</evidence>
<feature type="region of interest" description="Disordered" evidence="8">
    <location>
        <begin position="131"/>
        <end position="156"/>
    </location>
</feature>
<evidence type="ECO:0000256" key="6">
    <source>
        <dbReference type="ARBA" id="ARBA00023004"/>
    </source>
</evidence>
<keyword evidence="3 7" id="KW-0479">Metal-binding</keyword>
<dbReference type="InterPro" id="IPR036396">
    <property type="entry name" value="Cyt_P450_sf"/>
</dbReference>
<evidence type="ECO:0008006" key="11">
    <source>
        <dbReference type="Google" id="ProtNLM"/>
    </source>
</evidence>
<dbReference type="GO" id="GO:0006631">
    <property type="term" value="P:fatty acid metabolic process"/>
    <property type="evidence" value="ECO:0007669"/>
    <property type="project" value="UniProtKB-ARBA"/>
</dbReference>
<dbReference type="InterPro" id="IPR034812">
    <property type="entry name" value="Ppo-like_N"/>
</dbReference>
<reference evidence="9" key="1">
    <citation type="submission" date="2021-12" db="EMBL/GenBank/DDBJ databases">
        <title>Black yeast isolated from Biological Soil Crust.</title>
        <authorList>
            <person name="Kurbessoian T."/>
        </authorList>
    </citation>
    <scope>NUCLEOTIDE SEQUENCE</scope>
    <source>
        <strain evidence="9">CCFEE 5208</strain>
    </source>
</reference>
<dbReference type="GO" id="GO:0051213">
    <property type="term" value="F:dioxygenase activity"/>
    <property type="evidence" value="ECO:0007669"/>
    <property type="project" value="UniProtKB-KW"/>
</dbReference>
<comment type="subunit">
    <text evidence="1">Homotetramer.</text>
</comment>
<evidence type="ECO:0000256" key="8">
    <source>
        <dbReference type="SAM" id="MobiDB-lite"/>
    </source>
</evidence>
<accession>A0AAN6G5D1</accession>
<dbReference type="GO" id="GO:0016705">
    <property type="term" value="F:oxidoreductase activity, acting on paired donors, with incorporation or reduction of molecular oxygen"/>
    <property type="evidence" value="ECO:0007669"/>
    <property type="project" value="InterPro"/>
</dbReference>
<dbReference type="PANTHER" id="PTHR11903:SF37">
    <property type="entry name" value="PSI-PRODUCING OXYGENASE A"/>
    <property type="match status" value="1"/>
</dbReference>
<feature type="region of interest" description="Disordered" evidence="8">
    <location>
        <begin position="1"/>
        <end position="49"/>
    </location>
</feature>
<dbReference type="SUPFAM" id="SSF48264">
    <property type="entry name" value="Cytochrome P450"/>
    <property type="match status" value="1"/>
</dbReference>
<dbReference type="GO" id="GO:0020037">
    <property type="term" value="F:heme binding"/>
    <property type="evidence" value="ECO:0007669"/>
    <property type="project" value="InterPro"/>
</dbReference>
<evidence type="ECO:0000313" key="10">
    <source>
        <dbReference type="Proteomes" id="UP001168146"/>
    </source>
</evidence>
<dbReference type="CDD" id="cd20612">
    <property type="entry name" value="CYP_LDS-like_C"/>
    <property type="match status" value="1"/>
</dbReference>
<feature type="region of interest" description="Disordered" evidence="8">
    <location>
        <begin position="61"/>
        <end position="86"/>
    </location>
</feature>
<organism evidence="9 10">
    <name type="scientific">Friedmanniomyces endolithicus</name>
    <dbReference type="NCBI Taxonomy" id="329885"/>
    <lineage>
        <taxon>Eukaryota</taxon>
        <taxon>Fungi</taxon>
        <taxon>Dikarya</taxon>
        <taxon>Ascomycota</taxon>
        <taxon>Pezizomycotina</taxon>
        <taxon>Dothideomycetes</taxon>
        <taxon>Dothideomycetidae</taxon>
        <taxon>Mycosphaerellales</taxon>
        <taxon>Teratosphaeriaceae</taxon>
        <taxon>Friedmanniomyces</taxon>
    </lineage>
</organism>
<gene>
    <name evidence="9" type="ORF">LTR82_001568</name>
</gene>
<dbReference type="GO" id="GO:0004601">
    <property type="term" value="F:peroxidase activity"/>
    <property type="evidence" value="ECO:0007669"/>
    <property type="project" value="InterPro"/>
</dbReference>
<comment type="caution">
    <text evidence="9">The sequence shown here is derived from an EMBL/GenBank/DDBJ whole genome shotgun (WGS) entry which is preliminary data.</text>
</comment>
<evidence type="ECO:0000256" key="3">
    <source>
        <dbReference type="ARBA" id="ARBA00022723"/>
    </source>
</evidence>
<dbReference type="InterPro" id="IPR019791">
    <property type="entry name" value="Haem_peroxidase_animal"/>
</dbReference>
<dbReference type="PROSITE" id="PS50292">
    <property type="entry name" value="PEROXIDASE_3"/>
    <property type="match status" value="1"/>
</dbReference>
<dbReference type="EMBL" id="JASUXU010000002">
    <property type="protein sequence ID" value="KAK0328049.1"/>
    <property type="molecule type" value="Genomic_DNA"/>
</dbReference>
<dbReference type="Gene3D" id="1.10.640.10">
    <property type="entry name" value="Haem peroxidase domain superfamily, animal type"/>
    <property type="match status" value="1"/>
</dbReference>
<dbReference type="InterPro" id="IPR001128">
    <property type="entry name" value="Cyt_P450"/>
</dbReference>
<keyword evidence="4" id="KW-0223">Dioxygenase</keyword>
<sequence>MSSALQHAFRNAPKDKPKPRWLHHWLDSLSESLPGGDTDKGTGHEVPPAVVDVKGKIGEIRVTKNDSQPQVPPTRPDQDVVQPLPKKHLEPRDARVLPDEGQERHHQYHWTLSTLAMPDANMDSIPMFGRGPKVSESGLSNGHTNGQASTTLESDAPSKFEALREQIEGSVSQLKTVLKAMRDPLPTDTGNGSQLPPQKESTKAILDDISKDLSKLGPDNIANLITVATAAGTHGVLNDRDYRMERLIQAAALLPPDKVDEKLTTGFVSQLWNDLSHPPQTLLSDDYQYRQPDGSKNNYQCPQLGASGMPYARTVPRKQKLPGCLPDPGILFDATMARKNPKGEPHPNRISSMLFYLASIIIHDIFKTDHSNFNISTTSSYLDLSPLYGNNWEEQKRMRTFEDGKIRPDCFSEPRLLTFPAGVGALLVMFNRYHNHVVEQLAAINEGGRFSEDPRHITVQRYGEEINKRDDDLFQTGRLITCGLYVNMILIDYVRTILNLNRTDENWQLNPRVDIPGGPAMGTGNQVSAEFNLVYRWHSAVSEKDDKWSQQLFKEIVPDISAAEAAQPDKIRSFLMVLAKKEADFTSKAPPDRPWPALKEDVLHRIENGPLEGTFKDDDLAKIVTDSIEDCANAYGPQQVPTVMKAIEILGIQQARTWQVATLNEFREHFGLKPYRKFEDITDNREVSDALKHLYDTPDNVELYPGLVIEDAKRPFTPGSGLCPGFTVSRGVLSDAVALVRGDRFFTTNYTPASLTNWGYQECSSDVNIDNGCVFYKLFQRALPDNYDPASVYAHYPMTVPHGTDGMADVLKKLGKAHKYTDLVDPPAPRSQRTVIYSYKAVAKVLKDTDRFIIAPSKAVEDLVGSASMSSANKTQNDTSQKLIQDALYPDKWQEAVRTYFEKKTTALLQQKSYTLAETRYVDIIRDVGNLVPVHFVAEIFSLPLKTEEFQRGILTEQQLYTVFAAIATAASGTDLQQTFPLRQQASDTTHLLRDFLKGLLHVVKVGGDLAEWIGQKIDPIAPELKAYGIPMLRRLAEAAAAAQGSDGLVTEILSTAGVLAATRSQLFAQAIDFFVSTPEGQKVWPKLKLLAQSPGSTPDTDQRLMRYMLEACRLTGGTGTALRTVHLEASSTKPLDLTDTPAGLGARTHSLKNGDEVLLNLRAASRDPTAFPDPNTFSPDRPLESYGPLFPHAVLVPMTRVILTSMLRAVARLEGLQAAPVAVGGKTVPSRVWKTVGEEFTGRGERVPEGWVGGRFLTEDWDMFFPFATSEFLGPRLCSGKELTLFAGMKVTFTT</sequence>
<dbReference type="Proteomes" id="UP001168146">
    <property type="component" value="Unassembled WGS sequence"/>
</dbReference>
<evidence type="ECO:0000256" key="7">
    <source>
        <dbReference type="PIRSR" id="PIRSR619791-2"/>
    </source>
</evidence>
<dbReference type="InterPro" id="IPR037120">
    <property type="entry name" value="Haem_peroxidase_sf_animal"/>
</dbReference>
<feature type="compositionally biased region" description="Polar residues" evidence="8">
    <location>
        <begin position="137"/>
        <end position="153"/>
    </location>
</feature>
<dbReference type="Pfam" id="PF03098">
    <property type="entry name" value="An_peroxidase"/>
    <property type="match status" value="1"/>
</dbReference>
<dbReference type="PRINTS" id="PR00457">
    <property type="entry name" value="ANPEROXIDASE"/>
</dbReference>
<keyword evidence="2 7" id="KW-0349">Heme</keyword>
<dbReference type="GO" id="GO:0004497">
    <property type="term" value="F:monooxygenase activity"/>
    <property type="evidence" value="ECO:0007669"/>
    <property type="project" value="InterPro"/>
</dbReference>
<keyword evidence="6 7" id="KW-0408">Iron</keyword>
<protein>
    <recommendedName>
        <fullName evidence="11">Psi-producing oxygenase A</fullName>
    </recommendedName>
</protein>
<evidence type="ECO:0000256" key="1">
    <source>
        <dbReference type="ARBA" id="ARBA00011881"/>
    </source>
</evidence>
<dbReference type="InterPro" id="IPR010255">
    <property type="entry name" value="Haem_peroxidase_sf"/>
</dbReference>
<dbReference type="GO" id="GO:0005506">
    <property type="term" value="F:iron ion binding"/>
    <property type="evidence" value="ECO:0007669"/>
    <property type="project" value="InterPro"/>
</dbReference>
<evidence type="ECO:0000256" key="2">
    <source>
        <dbReference type="ARBA" id="ARBA00022617"/>
    </source>
</evidence>
<dbReference type="PANTHER" id="PTHR11903">
    <property type="entry name" value="PROSTAGLANDIN G/H SYNTHASE"/>
    <property type="match status" value="1"/>
</dbReference>
<dbReference type="InterPro" id="IPR050783">
    <property type="entry name" value="Oxylipin_biosynth_metab"/>
</dbReference>
<evidence type="ECO:0000313" key="9">
    <source>
        <dbReference type="EMBL" id="KAK0328049.1"/>
    </source>
</evidence>
<dbReference type="Pfam" id="PF00067">
    <property type="entry name" value="p450"/>
    <property type="match status" value="1"/>
</dbReference>
<name>A0AAN6G5D1_9PEZI</name>
<dbReference type="CDD" id="cd09817">
    <property type="entry name" value="linoleate_diol_synthase_like"/>
    <property type="match status" value="1"/>
</dbReference>
<dbReference type="SUPFAM" id="SSF48113">
    <property type="entry name" value="Heme-dependent peroxidases"/>
    <property type="match status" value="1"/>
</dbReference>
<dbReference type="GO" id="GO:0006979">
    <property type="term" value="P:response to oxidative stress"/>
    <property type="evidence" value="ECO:0007669"/>
    <property type="project" value="InterPro"/>
</dbReference>
<proteinExistence type="predicted"/>
<evidence type="ECO:0000256" key="4">
    <source>
        <dbReference type="ARBA" id="ARBA00022964"/>
    </source>
</evidence>
<keyword evidence="5" id="KW-0560">Oxidoreductase</keyword>
<feature type="binding site" description="axial binding residue" evidence="7">
    <location>
        <position position="538"/>
    </location>
    <ligand>
        <name>heme b</name>
        <dbReference type="ChEBI" id="CHEBI:60344"/>
    </ligand>
    <ligandPart>
        <name>Fe</name>
        <dbReference type="ChEBI" id="CHEBI:18248"/>
    </ligandPart>
</feature>